<evidence type="ECO:0000256" key="1">
    <source>
        <dbReference type="ARBA" id="ARBA00022763"/>
    </source>
</evidence>
<dbReference type="Pfam" id="PF01035">
    <property type="entry name" value="DNA_binding_1"/>
    <property type="match status" value="1"/>
</dbReference>
<protein>
    <submittedName>
        <fullName evidence="3">Methylated-DNA--protein-cysteine methyltransferase</fullName>
    </submittedName>
</protein>
<dbReference type="Proteomes" id="UP000008363">
    <property type="component" value="Unassembled WGS sequence"/>
</dbReference>
<evidence type="ECO:0000313" key="3">
    <source>
        <dbReference type="EMBL" id="GAB91176.1"/>
    </source>
</evidence>
<keyword evidence="4" id="KW-1185">Reference proteome</keyword>
<dbReference type="InterPro" id="IPR036217">
    <property type="entry name" value="MethylDNA_cys_MeTrfase_DNAb"/>
</dbReference>
<dbReference type="InterPro" id="IPR036388">
    <property type="entry name" value="WH-like_DNA-bd_sf"/>
</dbReference>
<keyword evidence="3" id="KW-0808">Transferase</keyword>
<dbReference type="CDD" id="cd06445">
    <property type="entry name" value="ATase"/>
    <property type="match status" value="1"/>
</dbReference>
<dbReference type="GO" id="GO:0003908">
    <property type="term" value="F:methylated-DNA-[protein]-cysteine S-methyltransferase activity"/>
    <property type="evidence" value="ECO:0007669"/>
    <property type="project" value="InterPro"/>
</dbReference>
<dbReference type="GO" id="GO:0032259">
    <property type="term" value="P:methylation"/>
    <property type="evidence" value="ECO:0007669"/>
    <property type="project" value="UniProtKB-KW"/>
</dbReference>
<dbReference type="STRING" id="1108045.GORHZ_125_00590"/>
<reference evidence="3 4" key="1">
    <citation type="submission" date="2012-08" db="EMBL/GenBank/DDBJ databases">
        <title>Whole genome shotgun sequence of Gordonia rhizosphera NBRC 16068.</title>
        <authorList>
            <person name="Takarada H."/>
            <person name="Isaki S."/>
            <person name="Hosoyama A."/>
            <person name="Tsuchikane K."/>
            <person name="Katsumata H."/>
            <person name="Baba S."/>
            <person name="Ohji S."/>
            <person name="Yamazaki S."/>
            <person name="Fujita N."/>
        </authorList>
    </citation>
    <scope>NUCLEOTIDE SEQUENCE [LARGE SCALE GENOMIC DNA]</scope>
    <source>
        <strain evidence="3 4">NBRC 16068</strain>
    </source>
</reference>
<dbReference type="EMBL" id="BAHC01000125">
    <property type="protein sequence ID" value="GAB91176.1"/>
    <property type="molecule type" value="Genomic_DNA"/>
</dbReference>
<feature type="domain" description="Methylated-DNA-[protein]-cysteine S-methyltransferase DNA binding" evidence="2">
    <location>
        <begin position="79"/>
        <end position="120"/>
    </location>
</feature>
<keyword evidence="1" id="KW-0227">DNA damage</keyword>
<accession>K6WBP5</accession>
<dbReference type="eggNOG" id="COG0350">
    <property type="taxonomic scope" value="Bacteria"/>
</dbReference>
<keyword evidence="3" id="KW-0489">Methyltransferase</keyword>
<dbReference type="InterPro" id="IPR014048">
    <property type="entry name" value="MethylDNA_cys_MeTrfase_DNA-bd"/>
</dbReference>
<gene>
    <name evidence="3" type="primary">ogt</name>
    <name evidence="3" type="ORF">GORHZ_125_00590</name>
</gene>
<dbReference type="InterPro" id="IPR036631">
    <property type="entry name" value="MGMT_N_sf"/>
</dbReference>
<evidence type="ECO:0000259" key="2">
    <source>
        <dbReference type="Pfam" id="PF01035"/>
    </source>
</evidence>
<proteinExistence type="predicted"/>
<dbReference type="Gene3D" id="3.30.160.70">
    <property type="entry name" value="Methylated DNA-protein cysteine methyltransferase domain"/>
    <property type="match status" value="1"/>
</dbReference>
<name>K6WBP5_9ACTN</name>
<dbReference type="PANTHER" id="PTHR10815:SF13">
    <property type="entry name" value="METHYLATED-DNA--PROTEIN-CYSTEINE METHYLTRANSFERASE"/>
    <property type="match status" value="1"/>
</dbReference>
<dbReference type="Gene3D" id="1.10.10.10">
    <property type="entry name" value="Winged helix-like DNA-binding domain superfamily/Winged helix DNA-binding domain"/>
    <property type="match status" value="1"/>
</dbReference>
<evidence type="ECO:0000313" key="4">
    <source>
        <dbReference type="Proteomes" id="UP000008363"/>
    </source>
</evidence>
<dbReference type="AlphaFoldDB" id="K6WBP5"/>
<dbReference type="GO" id="GO:0006281">
    <property type="term" value="P:DNA repair"/>
    <property type="evidence" value="ECO:0007669"/>
    <property type="project" value="InterPro"/>
</dbReference>
<dbReference type="SUPFAM" id="SSF53155">
    <property type="entry name" value="Methylated DNA-protein cysteine methyltransferase domain"/>
    <property type="match status" value="1"/>
</dbReference>
<organism evidence="3 4">
    <name type="scientific">Gordonia rhizosphera NBRC 16068</name>
    <dbReference type="NCBI Taxonomy" id="1108045"/>
    <lineage>
        <taxon>Bacteria</taxon>
        <taxon>Bacillati</taxon>
        <taxon>Actinomycetota</taxon>
        <taxon>Actinomycetes</taxon>
        <taxon>Mycobacteriales</taxon>
        <taxon>Gordoniaceae</taxon>
        <taxon>Gordonia</taxon>
    </lineage>
</organism>
<comment type="caution">
    <text evidence="3">The sequence shown here is derived from an EMBL/GenBank/DDBJ whole genome shotgun (WGS) entry which is preliminary data.</text>
</comment>
<dbReference type="SUPFAM" id="SSF46767">
    <property type="entry name" value="Methylated DNA-protein cysteine methyltransferase, C-terminal domain"/>
    <property type="match status" value="1"/>
</dbReference>
<dbReference type="PANTHER" id="PTHR10815">
    <property type="entry name" value="METHYLATED-DNA--PROTEIN-CYSTEINE METHYLTRANSFERASE"/>
    <property type="match status" value="1"/>
</dbReference>
<sequence length="124" mass="13581">MHTRRHAIITTALGDLTLVTDGDDLVGCRFPPTDTSTMGDLVDPAVDHVLGRAANQLREYLDGTREAFDLQLRTDGDGFQERVWAALREIPFGQTISYGQLATMLGNPGLARRVGRASDRIRSA</sequence>